<keyword evidence="2 4" id="KW-0472">Membrane</keyword>
<dbReference type="OrthoDB" id="9782229at2"/>
<comment type="caution">
    <text evidence="6">The sequence shown here is derived from an EMBL/GenBank/DDBJ whole genome shotgun (WGS) entry which is preliminary data.</text>
</comment>
<feature type="domain" description="OmpA-like" evidence="5">
    <location>
        <begin position="1"/>
        <end position="106"/>
    </location>
</feature>
<feature type="domain" description="OmpA-like" evidence="5">
    <location>
        <begin position="123"/>
        <end position="246"/>
    </location>
</feature>
<dbReference type="Gene3D" id="3.30.1330.60">
    <property type="entry name" value="OmpA-like domain"/>
    <property type="match status" value="2"/>
</dbReference>
<dbReference type="InterPro" id="IPR050330">
    <property type="entry name" value="Bact_OuterMem_StrucFunc"/>
</dbReference>
<dbReference type="GO" id="GO:0009279">
    <property type="term" value="C:cell outer membrane"/>
    <property type="evidence" value="ECO:0007669"/>
    <property type="project" value="UniProtKB-SubCell"/>
</dbReference>
<evidence type="ECO:0000313" key="7">
    <source>
        <dbReference type="Proteomes" id="UP000281028"/>
    </source>
</evidence>
<reference evidence="6" key="1">
    <citation type="submission" date="2020-05" db="EMBL/GenBank/DDBJ databases">
        <title>Chitinophaga laudate sp. nov., isolated from a tropical peat swamp.</title>
        <authorList>
            <person name="Goh C.B.S."/>
            <person name="Lee M.S."/>
            <person name="Parimannan S."/>
            <person name="Pasbakhsh P."/>
            <person name="Yule C.M."/>
            <person name="Rajandas H."/>
            <person name="Loke S."/>
            <person name="Croft L."/>
            <person name="Tan J.B.L."/>
        </authorList>
    </citation>
    <scope>NUCLEOTIDE SEQUENCE</scope>
    <source>
        <strain evidence="6">Mgbs1</strain>
    </source>
</reference>
<accession>A0A9Q5D915</accession>
<dbReference type="SUPFAM" id="SSF103088">
    <property type="entry name" value="OmpA-like"/>
    <property type="match status" value="2"/>
</dbReference>
<organism evidence="6 7">
    <name type="scientific">Chitinophaga solisilvae</name>
    <dbReference type="NCBI Taxonomy" id="1233460"/>
    <lineage>
        <taxon>Bacteria</taxon>
        <taxon>Pseudomonadati</taxon>
        <taxon>Bacteroidota</taxon>
        <taxon>Chitinophagia</taxon>
        <taxon>Chitinophagales</taxon>
        <taxon>Chitinophagaceae</taxon>
        <taxon>Chitinophaga</taxon>
    </lineage>
</organism>
<evidence type="ECO:0000256" key="3">
    <source>
        <dbReference type="ARBA" id="ARBA00023237"/>
    </source>
</evidence>
<dbReference type="CDD" id="cd07185">
    <property type="entry name" value="OmpA_C-like"/>
    <property type="match status" value="2"/>
</dbReference>
<sequence length="247" mass="26993">MSSAQQIKIYFPSGSTVLNDRSKQLLSSISATGARIIEITGHTDTIGTIAYNKKLAAGRIKSVTTYLGITNVPASINVYNKDESHPLQPGHDSLNRCVVISLVCKPETDSTTARQISAGSRTRTLIKQFTIRDLLFLPDKAALDPATVSALNETAAYLLRFKNHAFEIRGHVNYPAELLLDTASALFRLSADRASLVKDMLTDYGIPAASITCKGMGNTELLYPKPGSTDEKMKNMRVEILIYQLSQ</sequence>
<dbReference type="InterPro" id="IPR036737">
    <property type="entry name" value="OmpA-like_sf"/>
</dbReference>
<dbReference type="InterPro" id="IPR006665">
    <property type="entry name" value="OmpA-like"/>
</dbReference>
<protein>
    <submittedName>
        <fullName evidence="6">OmpA family protein</fullName>
    </submittedName>
</protein>
<dbReference type="Pfam" id="PF00691">
    <property type="entry name" value="OmpA"/>
    <property type="match status" value="2"/>
</dbReference>
<evidence type="ECO:0000259" key="5">
    <source>
        <dbReference type="PROSITE" id="PS51123"/>
    </source>
</evidence>
<comment type="subcellular location">
    <subcellularLocation>
        <location evidence="1">Cell outer membrane</location>
    </subcellularLocation>
</comment>
<dbReference type="PANTHER" id="PTHR30329:SF21">
    <property type="entry name" value="LIPOPROTEIN YIAD-RELATED"/>
    <property type="match status" value="1"/>
</dbReference>
<name>A0A9Q5D915_9BACT</name>
<proteinExistence type="predicted"/>
<dbReference type="EMBL" id="RIAR02000001">
    <property type="protein sequence ID" value="NSL88675.1"/>
    <property type="molecule type" value="Genomic_DNA"/>
</dbReference>
<dbReference type="Proteomes" id="UP000281028">
    <property type="component" value="Unassembled WGS sequence"/>
</dbReference>
<dbReference type="PROSITE" id="PS51123">
    <property type="entry name" value="OMPA_2"/>
    <property type="match status" value="2"/>
</dbReference>
<evidence type="ECO:0000313" key="6">
    <source>
        <dbReference type="EMBL" id="NSL88675.1"/>
    </source>
</evidence>
<dbReference type="PANTHER" id="PTHR30329">
    <property type="entry name" value="STATOR ELEMENT OF FLAGELLAR MOTOR COMPLEX"/>
    <property type="match status" value="1"/>
</dbReference>
<gene>
    <name evidence="6" type="ORF">ECE50_017675</name>
</gene>
<evidence type="ECO:0000256" key="2">
    <source>
        <dbReference type="ARBA" id="ARBA00023136"/>
    </source>
</evidence>
<keyword evidence="7" id="KW-1185">Reference proteome</keyword>
<evidence type="ECO:0000256" key="1">
    <source>
        <dbReference type="ARBA" id="ARBA00004442"/>
    </source>
</evidence>
<dbReference type="AlphaFoldDB" id="A0A9Q5D915"/>
<evidence type="ECO:0000256" key="4">
    <source>
        <dbReference type="PROSITE-ProRule" id="PRU00473"/>
    </source>
</evidence>
<dbReference type="InterPro" id="IPR006664">
    <property type="entry name" value="OMP_bac"/>
</dbReference>
<dbReference type="PRINTS" id="PR01021">
    <property type="entry name" value="OMPADOMAIN"/>
</dbReference>
<keyword evidence="3" id="KW-0998">Cell outer membrane</keyword>